<evidence type="ECO:0000313" key="8">
    <source>
        <dbReference type="Proteomes" id="UP000199068"/>
    </source>
</evidence>
<feature type="domain" description="Thioredoxin" evidence="6">
    <location>
        <begin position="212"/>
        <end position="368"/>
    </location>
</feature>
<accession>A0A1G9TC81</accession>
<dbReference type="InterPro" id="IPR036249">
    <property type="entry name" value="Thioredoxin-like_sf"/>
</dbReference>
<keyword evidence="2" id="KW-0201">Cytochrome c-type biogenesis</keyword>
<dbReference type="PANTHER" id="PTHR42852">
    <property type="entry name" value="THIOL:DISULFIDE INTERCHANGE PROTEIN DSBE"/>
    <property type="match status" value="1"/>
</dbReference>
<reference evidence="7 8" key="1">
    <citation type="submission" date="2016-10" db="EMBL/GenBank/DDBJ databases">
        <authorList>
            <person name="de Groot N.N."/>
        </authorList>
    </citation>
    <scope>NUCLEOTIDE SEQUENCE [LARGE SCALE GENOMIC DNA]</scope>
    <source>
        <strain evidence="7 8">DSM 797</strain>
    </source>
</reference>
<dbReference type="AlphaFoldDB" id="A0A1G9TC81"/>
<dbReference type="GO" id="GO:0030313">
    <property type="term" value="C:cell envelope"/>
    <property type="evidence" value="ECO:0007669"/>
    <property type="project" value="UniProtKB-SubCell"/>
</dbReference>
<organism evidence="7 8">
    <name type="scientific">Romboutsia lituseburensis DSM 797</name>
    <dbReference type="NCBI Taxonomy" id="1121325"/>
    <lineage>
        <taxon>Bacteria</taxon>
        <taxon>Bacillati</taxon>
        <taxon>Bacillota</taxon>
        <taxon>Clostridia</taxon>
        <taxon>Peptostreptococcales</taxon>
        <taxon>Peptostreptococcaceae</taxon>
        <taxon>Romboutsia</taxon>
    </lineage>
</organism>
<evidence type="ECO:0000256" key="2">
    <source>
        <dbReference type="ARBA" id="ARBA00022748"/>
    </source>
</evidence>
<gene>
    <name evidence="7" type="ORF">SAMN04515677_11251</name>
</gene>
<dbReference type="RefSeq" id="WP_092727538.1">
    <property type="nucleotide sequence ID" value="NZ_FNGW01000012.1"/>
</dbReference>
<dbReference type="GO" id="GO:0017004">
    <property type="term" value="P:cytochrome complex assembly"/>
    <property type="evidence" value="ECO:0007669"/>
    <property type="project" value="UniProtKB-KW"/>
</dbReference>
<evidence type="ECO:0000259" key="6">
    <source>
        <dbReference type="PROSITE" id="PS51352"/>
    </source>
</evidence>
<keyword evidence="3" id="KW-0812">Transmembrane</keyword>
<dbReference type="EMBL" id="FNGW01000012">
    <property type="protein sequence ID" value="SDM45202.1"/>
    <property type="molecule type" value="Genomic_DNA"/>
</dbReference>
<keyword evidence="7" id="KW-0413">Isomerase</keyword>
<comment type="subcellular location">
    <subcellularLocation>
        <location evidence="1">Cell envelope</location>
    </subcellularLocation>
</comment>
<dbReference type="Gene3D" id="3.40.30.10">
    <property type="entry name" value="Glutaredoxin"/>
    <property type="match status" value="1"/>
</dbReference>
<dbReference type="STRING" id="1121325.SAMN04515677_11251"/>
<dbReference type="InterPro" id="IPR050553">
    <property type="entry name" value="Thioredoxin_ResA/DsbE_sf"/>
</dbReference>
<keyword evidence="8" id="KW-1185">Reference proteome</keyword>
<dbReference type="CDD" id="cd02966">
    <property type="entry name" value="TlpA_like_family"/>
    <property type="match status" value="1"/>
</dbReference>
<evidence type="ECO:0000256" key="3">
    <source>
        <dbReference type="ARBA" id="ARBA00022968"/>
    </source>
</evidence>
<dbReference type="InterPro" id="IPR013740">
    <property type="entry name" value="Redoxin"/>
</dbReference>
<evidence type="ECO:0000313" key="7">
    <source>
        <dbReference type="EMBL" id="SDM45202.1"/>
    </source>
</evidence>
<evidence type="ECO:0000256" key="1">
    <source>
        <dbReference type="ARBA" id="ARBA00004196"/>
    </source>
</evidence>
<keyword evidence="5" id="KW-0676">Redox-active center</keyword>
<dbReference type="GO" id="GO:0016491">
    <property type="term" value="F:oxidoreductase activity"/>
    <property type="evidence" value="ECO:0007669"/>
    <property type="project" value="InterPro"/>
</dbReference>
<dbReference type="PROSITE" id="PS51352">
    <property type="entry name" value="THIOREDOXIN_2"/>
    <property type="match status" value="1"/>
</dbReference>
<dbReference type="InterPro" id="IPR013766">
    <property type="entry name" value="Thioredoxin_domain"/>
</dbReference>
<sequence>MKMNLTKILVAATVCVAMVGGIVCISIKSNDKSSVDLNDSKSESKQSKNIEFAGRQFDDLGVSFTYPDKWKSKQESIDAYATEPEENINGQLIISFIPDETMEKAKKLNKDSEKIPETDKEKIKEISTKIMNLTNEFKELCRVVTIDTSKKDGKVQKELFSKYTNKDSIGKEGNLEFFLLYNDKPNTSNISEKSKKDYENVYSEISNFKNFVKVYKPVTEVEKLSENSKFTFKTKTLDNKDIDSTILKDSKLTMVNIWATYCGPCIEEMPELQELYEEVKKDDVNLIGLVSDTPDKDIEDLARQIVSKKGVKYTNLIPDKNVTNGLLTDVSGVPTTFFVDSEGNIIGDFIVGVLSKAEYKKEIDKRLQDLN</sequence>
<evidence type="ECO:0000256" key="5">
    <source>
        <dbReference type="ARBA" id="ARBA00023284"/>
    </source>
</evidence>
<keyword evidence="4" id="KW-1015">Disulfide bond</keyword>
<name>A0A1G9TC81_9FIRM</name>
<dbReference type="PANTHER" id="PTHR42852:SF6">
    <property type="entry name" value="THIOL:DISULFIDE INTERCHANGE PROTEIN DSBE"/>
    <property type="match status" value="1"/>
</dbReference>
<dbReference type="GO" id="GO:0016853">
    <property type="term" value="F:isomerase activity"/>
    <property type="evidence" value="ECO:0007669"/>
    <property type="project" value="UniProtKB-KW"/>
</dbReference>
<proteinExistence type="predicted"/>
<keyword evidence="3" id="KW-0735">Signal-anchor</keyword>
<protein>
    <submittedName>
        <fullName evidence="7">Thiol-disulfide isomerase or thioredoxin</fullName>
    </submittedName>
</protein>
<dbReference type="SUPFAM" id="SSF52833">
    <property type="entry name" value="Thioredoxin-like"/>
    <property type="match status" value="1"/>
</dbReference>
<dbReference type="Proteomes" id="UP000199068">
    <property type="component" value="Unassembled WGS sequence"/>
</dbReference>
<evidence type="ECO:0000256" key="4">
    <source>
        <dbReference type="ARBA" id="ARBA00023157"/>
    </source>
</evidence>
<dbReference type="Pfam" id="PF08534">
    <property type="entry name" value="Redoxin"/>
    <property type="match status" value="1"/>
</dbReference>